<feature type="compositionally biased region" description="Basic and acidic residues" evidence="1">
    <location>
        <begin position="731"/>
        <end position="747"/>
    </location>
</feature>
<feature type="compositionally biased region" description="Basic and acidic residues" evidence="1">
    <location>
        <begin position="268"/>
        <end position="289"/>
    </location>
</feature>
<comment type="caution">
    <text evidence="2">The sequence shown here is derived from an EMBL/GenBank/DDBJ whole genome shotgun (WGS) entry which is preliminary data.</text>
</comment>
<accession>A0A8T2RXS0</accession>
<dbReference type="PANTHER" id="PTHR36380:SF1">
    <property type="entry name" value="OS01G0755100 PROTEIN"/>
    <property type="match status" value="1"/>
</dbReference>
<keyword evidence="3" id="KW-1185">Reference proteome</keyword>
<dbReference type="Proteomes" id="UP000825935">
    <property type="component" value="Chromosome 23"/>
</dbReference>
<feature type="region of interest" description="Disordered" evidence="1">
    <location>
        <begin position="359"/>
        <end position="384"/>
    </location>
</feature>
<organism evidence="2 3">
    <name type="scientific">Ceratopteris richardii</name>
    <name type="common">Triangle waterfern</name>
    <dbReference type="NCBI Taxonomy" id="49495"/>
    <lineage>
        <taxon>Eukaryota</taxon>
        <taxon>Viridiplantae</taxon>
        <taxon>Streptophyta</taxon>
        <taxon>Embryophyta</taxon>
        <taxon>Tracheophyta</taxon>
        <taxon>Polypodiopsida</taxon>
        <taxon>Polypodiidae</taxon>
        <taxon>Polypodiales</taxon>
        <taxon>Pteridineae</taxon>
        <taxon>Pteridaceae</taxon>
        <taxon>Parkerioideae</taxon>
        <taxon>Ceratopteris</taxon>
    </lineage>
</organism>
<feature type="compositionally biased region" description="Basic and acidic residues" evidence="1">
    <location>
        <begin position="549"/>
        <end position="562"/>
    </location>
</feature>
<reference evidence="2 3" key="1">
    <citation type="submission" date="2021-08" db="EMBL/GenBank/DDBJ databases">
        <title>WGS assembly of Ceratopteris richardii.</title>
        <authorList>
            <person name="Marchant D.B."/>
            <person name="Chen G."/>
            <person name="Jenkins J."/>
            <person name="Shu S."/>
            <person name="Leebens-Mack J."/>
            <person name="Grimwood J."/>
            <person name="Schmutz J."/>
            <person name="Soltis P."/>
            <person name="Soltis D."/>
            <person name="Chen Z.-H."/>
        </authorList>
    </citation>
    <scope>NUCLEOTIDE SEQUENCE [LARGE SCALE GENOMIC DNA]</scope>
    <source>
        <strain evidence="2">Whitten #5841</strain>
        <tissue evidence="2">Leaf</tissue>
    </source>
</reference>
<name>A0A8T2RXS0_CERRI</name>
<evidence type="ECO:0000313" key="3">
    <source>
        <dbReference type="Proteomes" id="UP000825935"/>
    </source>
</evidence>
<feature type="compositionally biased region" description="Polar residues" evidence="1">
    <location>
        <begin position="184"/>
        <end position="202"/>
    </location>
</feature>
<evidence type="ECO:0000256" key="1">
    <source>
        <dbReference type="SAM" id="MobiDB-lite"/>
    </source>
</evidence>
<feature type="compositionally biased region" description="Polar residues" evidence="1">
    <location>
        <begin position="750"/>
        <end position="768"/>
    </location>
</feature>
<feature type="compositionally biased region" description="Basic and acidic residues" evidence="1">
    <location>
        <begin position="771"/>
        <end position="784"/>
    </location>
</feature>
<dbReference type="InterPro" id="IPR038777">
    <property type="entry name" value="At4g18490-like"/>
</dbReference>
<dbReference type="OMA" id="FQKECAG"/>
<feature type="compositionally biased region" description="Basic and acidic residues" evidence="1">
    <location>
        <begin position="372"/>
        <end position="383"/>
    </location>
</feature>
<protein>
    <submittedName>
        <fullName evidence="2">Uncharacterized protein</fullName>
    </submittedName>
</protein>
<dbReference type="PANTHER" id="PTHR36380">
    <property type="entry name" value="BNAA03G58330D PROTEIN"/>
    <property type="match status" value="1"/>
</dbReference>
<proteinExistence type="predicted"/>
<dbReference type="OrthoDB" id="602706at2759"/>
<evidence type="ECO:0000313" key="2">
    <source>
        <dbReference type="EMBL" id="KAH7301296.1"/>
    </source>
</evidence>
<dbReference type="AlphaFoldDB" id="A0A8T2RXS0"/>
<feature type="region of interest" description="Disordered" evidence="1">
    <location>
        <begin position="333"/>
        <end position="352"/>
    </location>
</feature>
<feature type="compositionally biased region" description="Polar residues" evidence="1">
    <location>
        <begin position="359"/>
        <end position="368"/>
    </location>
</feature>
<feature type="region of interest" description="Disordered" evidence="1">
    <location>
        <begin position="146"/>
        <end position="300"/>
    </location>
</feature>
<dbReference type="EMBL" id="CM035428">
    <property type="protein sequence ID" value="KAH7301296.1"/>
    <property type="molecule type" value="Genomic_DNA"/>
</dbReference>
<sequence>MAPENPHQKPKGNISFVKKIGLFFLEDELDDDFLTSWKPSKAVLDLDFEDDEPAPKNRKSSYSLGKMDTNFDFDFDGGFSVLSKFNLDMPDLDIPSSKDKSIPTKDSSLKKQIHDEAKKNESKFSFQFNEFDDLDLDDTLKTKKKLGNLLKSEQGKRESSSFSSGSKSYKKHLHLDPVSDDGSESTSILRAETTTNKEQSYWNDCAPEKGKLIHGSSFSGEENSTHDLHPIGQGKNQKESRDSDSSTDDCALEKGEHINGLTFSGEENSTHDLHPIGEGKNQKESRDSDSDTPPCSMRDSCVDVSTIYPVQDLQVIPPESMHTDTDVACMSTDANNCSKNYSKEDTSKDSEEMVYTAISTEPIKTSSVPIEPCKDSDKNHEREETEIDELNVESSGRSCEIKETDVSTTEYQRKAVKTGEDSLNEVCTRLNTMASSLSNEDLNVEASHGPTNIGKDGHQKSTYDLDLRLEVPGDGNCIIEPNTAPKENMCKEKAPVVLQHNNSEIPVGLSRIQHESQEGDFGISSLIPNEQSGLPSKHPPMKMPIKRDRSKISGTEHKHAEVPKSAPSKYHKDDHTSAREKHQDLEMNHYSKRPSSKLFPVKHQDLEMNHYSKRPSSKLFPVKLSEVFMPCQKKTNPPLLQSSRLLLKSSEDKSSHQRLISVVDGKSPADLQASVLQKKPISLRGSNILSLSKLQLNRSLHQGNKGPLTEQQVEGRKLNRSLNLALLSKTKGAESLRNREGCKRILKPDTGTSNGFPVPSSSPTNTTKSLKRIEDSNEKQPPEDHDTEMEDMKSAGTPKKSYGNKEPLQPNIPEYPTTSNVLDVATISKEFSEERSETNVNFSDQSMTFGLDDAIDAKSEFYSDRLDQLLKTLKLKFEEAMDLRVRAMVINNSYLMLNNPVDEEKIRKITEYMQEKLSVDIQKPAVSSI</sequence>
<gene>
    <name evidence="2" type="ORF">KP509_23G019000</name>
</gene>
<feature type="region of interest" description="Disordered" evidence="1">
    <location>
        <begin position="731"/>
        <end position="817"/>
    </location>
</feature>
<feature type="compositionally biased region" description="Basic and acidic residues" evidence="1">
    <location>
        <begin position="341"/>
        <end position="351"/>
    </location>
</feature>
<feature type="region of interest" description="Disordered" evidence="1">
    <location>
        <begin position="549"/>
        <end position="577"/>
    </location>
</feature>